<evidence type="ECO:0000256" key="7">
    <source>
        <dbReference type="SAM" id="SignalP"/>
    </source>
</evidence>
<feature type="region of interest" description="Disordered" evidence="5">
    <location>
        <begin position="38"/>
        <end position="169"/>
    </location>
</feature>
<feature type="chain" id="PRO_5016829743" evidence="7">
    <location>
        <begin position="29"/>
        <end position="307"/>
    </location>
</feature>
<evidence type="ECO:0000313" key="10">
    <source>
        <dbReference type="Proteomes" id="UP000254807"/>
    </source>
</evidence>
<protein>
    <submittedName>
        <fullName evidence="9">Cell wall surface anchor family protein</fullName>
    </submittedName>
</protein>
<evidence type="ECO:0000256" key="4">
    <source>
        <dbReference type="ARBA" id="ARBA00023088"/>
    </source>
</evidence>
<proteinExistence type="predicted"/>
<name>A0A376GU44_ENTGA</name>
<dbReference type="Pfam" id="PF00746">
    <property type="entry name" value="Gram_pos_anchor"/>
    <property type="match status" value="1"/>
</dbReference>
<evidence type="ECO:0000259" key="8">
    <source>
        <dbReference type="PROSITE" id="PS50847"/>
    </source>
</evidence>
<feature type="compositionally biased region" description="Basic and acidic residues" evidence="5">
    <location>
        <begin position="62"/>
        <end position="79"/>
    </location>
</feature>
<keyword evidence="10" id="KW-1185">Reference proteome</keyword>
<feature type="transmembrane region" description="Helical" evidence="6">
    <location>
        <begin position="275"/>
        <end position="295"/>
    </location>
</feature>
<evidence type="ECO:0000256" key="2">
    <source>
        <dbReference type="ARBA" id="ARBA00022525"/>
    </source>
</evidence>
<dbReference type="InterPro" id="IPR019931">
    <property type="entry name" value="LPXTG_anchor"/>
</dbReference>
<feature type="domain" description="Gram-positive cocci surface proteins LPxTG" evidence="8">
    <location>
        <begin position="268"/>
        <end position="306"/>
    </location>
</feature>
<evidence type="ECO:0000256" key="3">
    <source>
        <dbReference type="ARBA" id="ARBA00022729"/>
    </source>
</evidence>
<keyword evidence="1" id="KW-0134">Cell wall</keyword>
<evidence type="ECO:0000313" key="9">
    <source>
        <dbReference type="EMBL" id="STD82071.1"/>
    </source>
</evidence>
<feature type="compositionally biased region" description="Basic and acidic residues" evidence="5">
    <location>
        <begin position="142"/>
        <end position="167"/>
    </location>
</feature>
<keyword evidence="4" id="KW-0572">Peptidoglycan-anchor</keyword>
<evidence type="ECO:0000256" key="1">
    <source>
        <dbReference type="ARBA" id="ARBA00022512"/>
    </source>
</evidence>
<keyword evidence="6" id="KW-0472">Membrane</keyword>
<keyword evidence="3 7" id="KW-0732">Signal</keyword>
<keyword evidence="6" id="KW-1133">Transmembrane helix</keyword>
<evidence type="ECO:0000256" key="6">
    <source>
        <dbReference type="SAM" id="Phobius"/>
    </source>
</evidence>
<dbReference type="PROSITE" id="PS50847">
    <property type="entry name" value="GRAM_POS_ANCHORING"/>
    <property type="match status" value="1"/>
</dbReference>
<feature type="signal peptide" evidence="7">
    <location>
        <begin position="1"/>
        <end position="28"/>
    </location>
</feature>
<evidence type="ECO:0000256" key="5">
    <source>
        <dbReference type="SAM" id="MobiDB-lite"/>
    </source>
</evidence>
<dbReference type="AlphaFoldDB" id="A0A376GU44"/>
<organism evidence="9 10">
    <name type="scientific">Enterococcus gallinarum</name>
    <dbReference type="NCBI Taxonomy" id="1353"/>
    <lineage>
        <taxon>Bacteria</taxon>
        <taxon>Bacillati</taxon>
        <taxon>Bacillota</taxon>
        <taxon>Bacilli</taxon>
        <taxon>Lactobacillales</taxon>
        <taxon>Enterococcaceae</taxon>
        <taxon>Enterococcus</taxon>
    </lineage>
</organism>
<dbReference type="EMBL" id="UFYW01000001">
    <property type="protein sequence ID" value="STD82071.1"/>
    <property type="molecule type" value="Genomic_DNA"/>
</dbReference>
<accession>A0A376GU44</accession>
<dbReference type="Proteomes" id="UP000254807">
    <property type="component" value="Unassembled WGS sequence"/>
</dbReference>
<dbReference type="OrthoDB" id="2194813at2"/>
<feature type="compositionally biased region" description="Polar residues" evidence="5">
    <location>
        <begin position="132"/>
        <end position="141"/>
    </location>
</feature>
<keyword evidence="2" id="KW-0964">Secreted</keyword>
<gene>
    <name evidence="9" type="ORF">NCTC12360_00490</name>
</gene>
<dbReference type="RefSeq" id="WP_060815609.1">
    <property type="nucleotide sequence ID" value="NZ_JBHULA010000083.1"/>
</dbReference>
<dbReference type="NCBIfam" id="TIGR01167">
    <property type="entry name" value="LPXTG_anchor"/>
    <property type="match status" value="1"/>
</dbReference>
<keyword evidence="6" id="KW-0812">Transmembrane</keyword>
<feature type="compositionally biased region" description="Low complexity" evidence="5">
    <location>
        <begin position="102"/>
        <end position="131"/>
    </location>
</feature>
<reference evidence="9 10" key="1">
    <citation type="submission" date="2018-06" db="EMBL/GenBank/DDBJ databases">
        <authorList>
            <consortium name="Pathogen Informatics"/>
            <person name="Doyle S."/>
        </authorList>
    </citation>
    <scope>NUCLEOTIDE SEQUENCE [LARGE SCALE GENOMIC DNA]</scope>
    <source>
        <strain evidence="9 10">NCTC12360</strain>
    </source>
</reference>
<sequence length="307" mass="32535">MKKTTLAVVTTLGISLFSFQLGSSLVYADETVETPKSEIVETLPGEGLPDVETELNGGTTEKPAEPEQLQSEKPEKEPVAPEPEFPESTLPTDSIEEEGVHSSTTTDSSIVTTPEQSGTTSSSEKNTDSSSMEQPTMSSTSEEPKEEPNQPVEKVTEKSESITKENKPVVPAKEVTVSVTPSGEITTNTSQGMSVPIVTSNVEELTHIPTPTTPLKVEGGQTIVGVKDGIPLIQDSEGNLVKDLSIPVKKLPSGNIEIKTADGKTKVLPKTGEEIHVALSVLGGVLTSIAGFVGYKRKRKGIENEGN</sequence>